<protein>
    <submittedName>
        <fullName evidence="3">Uncharacterized protein</fullName>
    </submittedName>
</protein>
<dbReference type="Proteomes" id="UP000324222">
    <property type="component" value="Unassembled WGS sequence"/>
</dbReference>
<reference evidence="3 4" key="1">
    <citation type="submission" date="2019-05" db="EMBL/GenBank/DDBJ databases">
        <title>Another draft genome of Portunus trituberculatus and its Hox gene families provides insights of decapod evolution.</title>
        <authorList>
            <person name="Jeong J.-H."/>
            <person name="Song I."/>
            <person name="Kim S."/>
            <person name="Choi T."/>
            <person name="Kim D."/>
            <person name="Ryu S."/>
            <person name="Kim W."/>
        </authorList>
    </citation>
    <scope>NUCLEOTIDE SEQUENCE [LARGE SCALE GENOMIC DNA]</scope>
    <source>
        <tissue evidence="3">Muscle</tissue>
    </source>
</reference>
<feature type="transmembrane region" description="Helical" evidence="2">
    <location>
        <begin position="21"/>
        <end position="42"/>
    </location>
</feature>
<dbReference type="AlphaFoldDB" id="A0A5B7IPD5"/>
<organism evidence="3 4">
    <name type="scientific">Portunus trituberculatus</name>
    <name type="common">Swimming crab</name>
    <name type="synonym">Neptunus trituberculatus</name>
    <dbReference type="NCBI Taxonomy" id="210409"/>
    <lineage>
        <taxon>Eukaryota</taxon>
        <taxon>Metazoa</taxon>
        <taxon>Ecdysozoa</taxon>
        <taxon>Arthropoda</taxon>
        <taxon>Crustacea</taxon>
        <taxon>Multicrustacea</taxon>
        <taxon>Malacostraca</taxon>
        <taxon>Eumalacostraca</taxon>
        <taxon>Eucarida</taxon>
        <taxon>Decapoda</taxon>
        <taxon>Pleocyemata</taxon>
        <taxon>Brachyura</taxon>
        <taxon>Eubrachyura</taxon>
        <taxon>Portunoidea</taxon>
        <taxon>Portunidae</taxon>
        <taxon>Portuninae</taxon>
        <taxon>Portunus</taxon>
    </lineage>
</organism>
<gene>
    <name evidence="3" type="ORF">E2C01_080486</name>
</gene>
<evidence type="ECO:0000313" key="4">
    <source>
        <dbReference type="Proteomes" id="UP000324222"/>
    </source>
</evidence>
<keyword evidence="2" id="KW-1133">Transmembrane helix</keyword>
<accession>A0A5B7IPD5</accession>
<keyword evidence="2" id="KW-0812">Transmembrane</keyword>
<comment type="caution">
    <text evidence="3">The sequence shown here is derived from an EMBL/GenBank/DDBJ whole genome shotgun (WGS) entry which is preliminary data.</text>
</comment>
<feature type="region of interest" description="Disordered" evidence="1">
    <location>
        <begin position="53"/>
        <end position="79"/>
    </location>
</feature>
<evidence type="ECO:0000256" key="2">
    <source>
        <dbReference type="SAM" id="Phobius"/>
    </source>
</evidence>
<dbReference type="EMBL" id="VSRR010069289">
    <property type="protein sequence ID" value="MPC85702.1"/>
    <property type="molecule type" value="Genomic_DNA"/>
</dbReference>
<keyword evidence="4" id="KW-1185">Reference proteome</keyword>
<sequence>MDEEAWLSSAARCRISTATSVCVSITILLIISIGIFGGVYLYRQFKAHEVSTKGQRTAGGGGEGRIGERRRRRGRYRCK</sequence>
<keyword evidence="2" id="KW-0472">Membrane</keyword>
<proteinExistence type="predicted"/>
<feature type="compositionally biased region" description="Basic residues" evidence="1">
    <location>
        <begin position="68"/>
        <end position="79"/>
    </location>
</feature>
<evidence type="ECO:0000256" key="1">
    <source>
        <dbReference type="SAM" id="MobiDB-lite"/>
    </source>
</evidence>
<name>A0A5B7IPD5_PORTR</name>
<evidence type="ECO:0000313" key="3">
    <source>
        <dbReference type="EMBL" id="MPC85702.1"/>
    </source>
</evidence>